<feature type="signal peptide" evidence="5">
    <location>
        <begin position="1"/>
        <end position="18"/>
    </location>
</feature>
<gene>
    <name evidence="7" type="ORF">GEV33_001122</name>
</gene>
<keyword evidence="3" id="KW-1133">Transmembrane helix</keyword>
<reference evidence="7" key="1">
    <citation type="journal article" date="2020" name="J Insects Food Feed">
        <title>The yellow mealworm (Tenebrio molitor) genome: a resource for the emerging insects as food and feed industry.</title>
        <authorList>
            <person name="Eriksson T."/>
            <person name="Andere A."/>
            <person name="Kelstrup H."/>
            <person name="Emery V."/>
            <person name="Picard C."/>
        </authorList>
    </citation>
    <scope>NUCLEOTIDE SEQUENCE</scope>
    <source>
        <strain evidence="7">Stoneville</strain>
        <tissue evidence="7">Whole head</tissue>
    </source>
</reference>
<dbReference type="AlphaFoldDB" id="A0A8J6HVM2"/>
<evidence type="ECO:0000256" key="3">
    <source>
        <dbReference type="ARBA" id="ARBA00022989"/>
    </source>
</evidence>
<dbReference type="Proteomes" id="UP000719412">
    <property type="component" value="Unassembled WGS sequence"/>
</dbReference>
<organism evidence="7 8">
    <name type="scientific">Tenebrio molitor</name>
    <name type="common">Yellow mealworm beetle</name>
    <dbReference type="NCBI Taxonomy" id="7067"/>
    <lineage>
        <taxon>Eukaryota</taxon>
        <taxon>Metazoa</taxon>
        <taxon>Ecdysozoa</taxon>
        <taxon>Arthropoda</taxon>
        <taxon>Hexapoda</taxon>
        <taxon>Insecta</taxon>
        <taxon>Pterygota</taxon>
        <taxon>Neoptera</taxon>
        <taxon>Endopterygota</taxon>
        <taxon>Coleoptera</taxon>
        <taxon>Polyphaga</taxon>
        <taxon>Cucujiformia</taxon>
        <taxon>Tenebrionidae</taxon>
        <taxon>Tenebrio</taxon>
    </lineage>
</organism>
<sequence>MTSRVLLILSVLMCCCKPETLKIGAIFDIEAEVKEKAFQLAIDAVNTKRTGDERYLEGLVEYVPCDNPFKAMVATCRLVSNGVVAILGPSSQDNAQMVQTICDDKDVPLLDARWVGRPKGPTISFYPHQGVLTRVYMEVLDAWNFQDFVVLYENDDSLKRMGELLKGYDSKEHQIVVRQLDKYQNGNYR</sequence>
<evidence type="ECO:0000256" key="2">
    <source>
        <dbReference type="ARBA" id="ARBA00022692"/>
    </source>
</evidence>
<evidence type="ECO:0000313" key="8">
    <source>
        <dbReference type="Proteomes" id="UP000719412"/>
    </source>
</evidence>
<evidence type="ECO:0000313" key="7">
    <source>
        <dbReference type="EMBL" id="KAH0821669.1"/>
    </source>
</evidence>
<evidence type="ECO:0000256" key="4">
    <source>
        <dbReference type="ARBA" id="ARBA00023136"/>
    </source>
</evidence>
<accession>A0A8J6HVM2</accession>
<comment type="subcellular location">
    <subcellularLocation>
        <location evidence="1">Membrane</location>
    </subcellularLocation>
</comment>
<feature type="chain" id="PRO_5035310950" description="Receptor ligand binding region domain-containing protein" evidence="5">
    <location>
        <begin position="19"/>
        <end position="189"/>
    </location>
</feature>
<keyword evidence="2" id="KW-0812">Transmembrane</keyword>
<keyword evidence="8" id="KW-1185">Reference proteome</keyword>
<dbReference type="Pfam" id="PF01094">
    <property type="entry name" value="ANF_receptor"/>
    <property type="match status" value="1"/>
</dbReference>
<evidence type="ECO:0000259" key="6">
    <source>
        <dbReference type="Pfam" id="PF01094"/>
    </source>
</evidence>
<keyword evidence="5" id="KW-0732">Signal</keyword>
<dbReference type="GO" id="GO:0016020">
    <property type="term" value="C:membrane"/>
    <property type="evidence" value="ECO:0007669"/>
    <property type="project" value="UniProtKB-SubCell"/>
</dbReference>
<keyword evidence="4" id="KW-0472">Membrane</keyword>
<dbReference type="InterPro" id="IPR028082">
    <property type="entry name" value="Peripla_BP_I"/>
</dbReference>
<name>A0A8J6HVM2_TENMO</name>
<comment type="caution">
    <text evidence="7">The sequence shown here is derived from an EMBL/GenBank/DDBJ whole genome shotgun (WGS) entry which is preliminary data.</text>
</comment>
<dbReference type="InterPro" id="IPR001828">
    <property type="entry name" value="ANF_lig-bd_rcpt"/>
</dbReference>
<dbReference type="Gene3D" id="3.40.50.2300">
    <property type="match status" value="2"/>
</dbReference>
<evidence type="ECO:0000256" key="1">
    <source>
        <dbReference type="ARBA" id="ARBA00004370"/>
    </source>
</evidence>
<protein>
    <recommendedName>
        <fullName evidence="6">Receptor ligand binding region domain-containing protein</fullName>
    </recommendedName>
</protein>
<feature type="domain" description="Receptor ligand binding region" evidence="6">
    <location>
        <begin position="35"/>
        <end position="179"/>
    </location>
</feature>
<reference evidence="7" key="2">
    <citation type="submission" date="2021-08" db="EMBL/GenBank/DDBJ databases">
        <authorList>
            <person name="Eriksson T."/>
        </authorList>
    </citation>
    <scope>NUCLEOTIDE SEQUENCE</scope>
    <source>
        <strain evidence="7">Stoneville</strain>
        <tissue evidence="7">Whole head</tissue>
    </source>
</reference>
<dbReference type="EMBL" id="JABDTM020006860">
    <property type="protein sequence ID" value="KAH0821669.1"/>
    <property type="molecule type" value="Genomic_DNA"/>
</dbReference>
<dbReference type="SUPFAM" id="SSF53822">
    <property type="entry name" value="Periplasmic binding protein-like I"/>
    <property type="match status" value="1"/>
</dbReference>
<proteinExistence type="predicted"/>
<evidence type="ECO:0000256" key="5">
    <source>
        <dbReference type="SAM" id="SignalP"/>
    </source>
</evidence>